<accession>A0A858RIB8</accession>
<dbReference type="RefSeq" id="WP_169454993.1">
    <property type="nucleotide sequence ID" value="NZ_CP051774.1"/>
</dbReference>
<proteinExistence type="predicted"/>
<gene>
    <name evidence="1" type="ORF">HHL09_12625</name>
</gene>
<dbReference type="SUPFAM" id="SSF54001">
    <property type="entry name" value="Cysteine proteinases"/>
    <property type="match status" value="1"/>
</dbReference>
<dbReference type="InterPro" id="IPR038765">
    <property type="entry name" value="Papain-like_cys_pep_sf"/>
</dbReference>
<protein>
    <recommendedName>
        <fullName evidence="3">Permuted papain-like amidase YaeF/Yiix C92 family enzyme</fullName>
    </recommendedName>
</protein>
<dbReference type="Gene3D" id="3.90.1720.10">
    <property type="entry name" value="endopeptidase domain like (from Nostoc punctiforme)"/>
    <property type="match status" value="1"/>
</dbReference>
<sequence length="449" mass="49982">MNQDPEDLRISRAAQTVLGASLAAEVEWCARMLAAAEARGYFDPLEDEDIKLRYAQYLRVRAVLLEVLALMEEASGKHGREWEGRLAPFVTAFAAACLLVRGSQGLARQAGASRLLRKKLDEADPVRGIPRKTFTSIYRASTDTLRITRFSAAADFYYDHRSEIASLAGDPLLGGLAQLLVREEDWLGGFRSGIIRRRFAYRWFSFRRRHHSAWKKSLFGIFEWSGRAIAELRQPGVKASGAPKRVSSELRERALELARPGDIFVTRHDDALSNLFLPGFWPHAALYLGSPEQRVKRGVTLPPPLERLAAGPIRFLEAKKDGVLARPAEETLAVDAFVILRPPLDPGQLAAALVRAMDHHGKPYDFSFDFRKSDRLVCTEVIYRAYHGCGPLSFELKEVSARPCLPAEELVAQSLELGFRVVAACGVGRDEIVTGSKAELILHSHRSAL</sequence>
<keyword evidence="2" id="KW-1185">Reference proteome</keyword>
<dbReference type="EMBL" id="CP051774">
    <property type="protein sequence ID" value="QJE96592.1"/>
    <property type="molecule type" value="Genomic_DNA"/>
</dbReference>
<evidence type="ECO:0000313" key="1">
    <source>
        <dbReference type="EMBL" id="QJE96592.1"/>
    </source>
</evidence>
<dbReference type="KEGG" id="luo:HHL09_12625"/>
<evidence type="ECO:0000313" key="2">
    <source>
        <dbReference type="Proteomes" id="UP000501812"/>
    </source>
</evidence>
<evidence type="ECO:0008006" key="3">
    <source>
        <dbReference type="Google" id="ProtNLM"/>
    </source>
</evidence>
<name>A0A858RIB8_9BACT</name>
<dbReference type="AlphaFoldDB" id="A0A858RIB8"/>
<dbReference type="Proteomes" id="UP000501812">
    <property type="component" value="Chromosome"/>
</dbReference>
<reference evidence="1 2" key="1">
    <citation type="submission" date="2020-04" db="EMBL/GenBank/DDBJ databases">
        <title>Luteolibacter sp. G-1-1-1 isolated from soil.</title>
        <authorList>
            <person name="Dahal R.H."/>
        </authorList>
    </citation>
    <scope>NUCLEOTIDE SEQUENCE [LARGE SCALE GENOMIC DNA]</scope>
    <source>
        <strain evidence="1 2">G-1-1-1</strain>
    </source>
</reference>
<dbReference type="InterPro" id="IPR024453">
    <property type="entry name" value="Peptidase_C92"/>
</dbReference>
<dbReference type="Pfam" id="PF05708">
    <property type="entry name" value="Peptidase_C92"/>
    <property type="match status" value="1"/>
</dbReference>
<organism evidence="1 2">
    <name type="scientific">Luteolibacter luteus</name>
    <dbReference type="NCBI Taxonomy" id="2728835"/>
    <lineage>
        <taxon>Bacteria</taxon>
        <taxon>Pseudomonadati</taxon>
        <taxon>Verrucomicrobiota</taxon>
        <taxon>Verrucomicrobiia</taxon>
        <taxon>Verrucomicrobiales</taxon>
        <taxon>Verrucomicrobiaceae</taxon>
        <taxon>Luteolibacter</taxon>
    </lineage>
</organism>